<organism evidence="2 3">
    <name type="scientific">Apodospora peruviana</name>
    <dbReference type="NCBI Taxonomy" id="516989"/>
    <lineage>
        <taxon>Eukaryota</taxon>
        <taxon>Fungi</taxon>
        <taxon>Dikarya</taxon>
        <taxon>Ascomycota</taxon>
        <taxon>Pezizomycotina</taxon>
        <taxon>Sordariomycetes</taxon>
        <taxon>Sordariomycetidae</taxon>
        <taxon>Sordariales</taxon>
        <taxon>Lasiosphaeriaceae</taxon>
        <taxon>Apodospora</taxon>
    </lineage>
</organism>
<protein>
    <recommendedName>
        <fullName evidence="4">Conidiation protein 6</fullName>
    </recommendedName>
</protein>
<dbReference type="EMBL" id="JAUEDM010000002">
    <property type="protein sequence ID" value="KAK3325903.1"/>
    <property type="molecule type" value="Genomic_DNA"/>
</dbReference>
<reference evidence="2" key="2">
    <citation type="submission" date="2023-06" db="EMBL/GenBank/DDBJ databases">
        <authorList>
            <consortium name="Lawrence Berkeley National Laboratory"/>
            <person name="Haridas S."/>
            <person name="Hensen N."/>
            <person name="Bonometti L."/>
            <person name="Westerberg I."/>
            <person name="Brannstrom I.O."/>
            <person name="Guillou S."/>
            <person name="Cros-Aarteil S."/>
            <person name="Calhoun S."/>
            <person name="Kuo A."/>
            <person name="Mondo S."/>
            <person name="Pangilinan J."/>
            <person name="Riley R."/>
            <person name="Labutti K."/>
            <person name="Andreopoulos B."/>
            <person name="Lipzen A."/>
            <person name="Chen C."/>
            <person name="Yanf M."/>
            <person name="Daum C."/>
            <person name="Ng V."/>
            <person name="Clum A."/>
            <person name="Steindorff A."/>
            <person name="Ohm R."/>
            <person name="Martin F."/>
            <person name="Silar P."/>
            <person name="Natvig D."/>
            <person name="Lalanne C."/>
            <person name="Gautier V."/>
            <person name="Ament-Velasquez S.L."/>
            <person name="Kruys A."/>
            <person name="Hutchinson M.I."/>
            <person name="Powell A.J."/>
            <person name="Barry K."/>
            <person name="Miller A.N."/>
            <person name="Grigoriev I.V."/>
            <person name="Debuchy R."/>
            <person name="Gladieux P."/>
            <person name="Thoren M.H."/>
            <person name="Johannesson H."/>
        </authorList>
    </citation>
    <scope>NUCLEOTIDE SEQUENCE</scope>
    <source>
        <strain evidence="2">CBS 118394</strain>
    </source>
</reference>
<comment type="caution">
    <text evidence="2">The sequence shown here is derived from an EMBL/GenBank/DDBJ whole genome shotgun (WGS) entry which is preliminary data.</text>
</comment>
<dbReference type="Proteomes" id="UP001283341">
    <property type="component" value="Unassembled WGS sequence"/>
</dbReference>
<evidence type="ECO:0000313" key="2">
    <source>
        <dbReference type="EMBL" id="KAK3325903.1"/>
    </source>
</evidence>
<dbReference type="InterPro" id="IPR018824">
    <property type="entry name" value="Conidiation-specific_6"/>
</dbReference>
<feature type="compositionally biased region" description="Basic and acidic residues" evidence="1">
    <location>
        <begin position="61"/>
        <end position="79"/>
    </location>
</feature>
<evidence type="ECO:0008006" key="4">
    <source>
        <dbReference type="Google" id="ProtNLM"/>
    </source>
</evidence>
<evidence type="ECO:0000313" key="3">
    <source>
        <dbReference type="Proteomes" id="UP001283341"/>
    </source>
</evidence>
<dbReference type="Pfam" id="PF10346">
    <property type="entry name" value="Con-6"/>
    <property type="match status" value="1"/>
</dbReference>
<reference evidence="2" key="1">
    <citation type="journal article" date="2023" name="Mol. Phylogenet. Evol.">
        <title>Genome-scale phylogeny and comparative genomics of the fungal order Sordariales.</title>
        <authorList>
            <person name="Hensen N."/>
            <person name="Bonometti L."/>
            <person name="Westerberg I."/>
            <person name="Brannstrom I.O."/>
            <person name="Guillou S."/>
            <person name="Cros-Aarteil S."/>
            <person name="Calhoun S."/>
            <person name="Haridas S."/>
            <person name="Kuo A."/>
            <person name="Mondo S."/>
            <person name="Pangilinan J."/>
            <person name="Riley R."/>
            <person name="LaButti K."/>
            <person name="Andreopoulos B."/>
            <person name="Lipzen A."/>
            <person name="Chen C."/>
            <person name="Yan M."/>
            <person name="Daum C."/>
            <person name="Ng V."/>
            <person name="Clum A."/>
            <person name="Steindorff A."/>
            <person name="Ohm R.A."/>
            <person name="Martin F."/>
            <person name="Silar P."/>
            <person name="Natvig D.O."/>
            <person name="Lalanne C."/>
            <person name="Gautier V."/>
            <person name="Ament-Velasquez S.L."/>
            <person name="Kruys A."/>
            <person name="Hutchinson M.I."/>
            <person name="Powell A.J."/>
            <person name="Barry K."/>
            <person name="Miller A.N."/>
            <person name="Grigoriev I.V."/>
            <person name="Debuchy R."/>
            <person name="Gladieux P."/>
            <person name="Hiltunen Thoren M."/>
            <person name="Johannesson H."/>
        </authorList>
    </citation>
    <scope>NUCLEOTIDE SEQUENCE</scope>
    <source>
        <strain evidence="2">CBS 118394</strain>
    </source>
</reference>
<keyword evidence="3" id="KW-1185">Reference proteome</keyword>
<sequence length="99" mass="10725">MSTETQVAGGHMVNINTPNTMKQKFVALLDNALEGSKPGKEQDEQPNDAIGGLKASLKHPNVSDEAKQSAKERLSEMHSLRAVSQHPPNDLFVLMACNT</sequence>
<proteinExistence type="predicted"/>
<accession>A0AAE0IIL3</accession>
<feature type="region of interest" description="Disordered" evidence="1">
    <location>
        <begin position="32"/>
        <end position="82"/>
    </location>
</feature>
<evidence type="ECO:0000256" key="1">
    <source>
        <dbReference type="SAM" id="MobiDB-lite"/>
    </source>
</evidence>
<name>A0AAE0IIL3_9PEZI</name>
<gene>
    <name evidence="2" type="ORF">B0H66DRAFT_600038</name>
</gene>
<dbReference type="AlphaFoldDB" id="A0AAE0IIL3"/>